<keyword evidence="13 17" id="KW-0472">Membrane</keyword>
<evidence type="ECO:0000256" key="6">
    <source>
        <dbReference type="ARBA" id="ARBA00022660"/>
    </source>
</evidence>
<keyword evidence="7 17" id="KW-0812">Transmembrane</keyword>
<keyword evidence="9" id="KW-1278">Translocase</keyword>
<sequence>MGVPMLSGCAGAQSMLDPAGPSARAIALVWWWMLGVAVLVTLGVVLAWLLAMRRGSGPEGVATEAHAARHGQRWIVGGGIVLPSLAIAALLLFGTPAGLHQLPLPASWSGGGAQGVAPLRVDVTARQWAWALQYPDSGVRLQNELRMPVGRPVDIHVGSDDVIHSFWVPRLGGKIDAIPGRINVVRLQADVPGTFRGQCAEFCGLNHAHMVMAVIAMPADEFDAWLAAQPREGAR</sequence>
<evidence type="ECO:0000313" key="19">
    <source>
        <dbReference type="EMBL" id="MDR7093456.1"/>
    </source>
</evidence>
<keyword evidence="8" id="KW-0479">Metal-binding</keyword>
<evidence type="ECO:0000256" key="3">
    <source>
        <dbReference type="ARBA" id="ARBA00007866"/>
    </source>
</evidence>
<protein>
    <recommendedName>
        <fullName evidence="4">cytochrome-c oxidase</fullName>
        <ecNumber evidence="4">7.1.1.9</ecNumber>
    </recommendedName>
    <alternativeName>
        <fullName evidence="15">Cytochrome aa3 subunit 2</fullName>
    </alternativeName>
</protein>
<dbReference type="InterPro" id="IPR014222">
    <property type="entry name" value="Cyt_c_oxidase_su2"/>
</dbReference>
<feature type="domain" description="Cytochrome oxidase subunit II copper A binding" evidence="18">
    <location>
        <begin position="116"/>
        <end position="228"/>
    </location>
</feature>
<evidence type="ECO:0000256" key="9">
    <source>
        <dbReference type="ARBA" id="ARBA00022967"/>
    </source>
</evidence>
<dbReference type="EMBL" id="JAVDWE010000002">
    <property type="protein sequence ID" value="MDR7093456.1"/>
    <property type="molecule type" value="Genomic_DNA"/>
</dbReference>
<name>A0ABU1V7L6_9BURK</name>
<dbReference type="Pfam" id="PF00116">
    <property type="entry name" value="COX2"/>
    <property type="match status" value="1"/>
</dbReference>
<keyword evidence="20" id="KW-1185">Reference proteome</keyword>
<organism evidence="19 20">
    <name type="scientific">Hydrogenophaga laconesensis</name>
    <dbReference type="NCBI Taxonomy" id="1805971"/>
    <lineage>
        <taxon>Bacteria</taxon>
        <taxon>Pseudomonadati</taxon>
        <taxon>Pseudomonadota</taxon>
        <taxon>Betaproteobacteria</taxon>
        <taxon>Burkholderiales</taxon>
        <taxon>Comamonadaceae</taxon>
        <taxon>Hydrogenophaga</taxon>
    </lineage>
</organism>
<evidence type="ECO:0000256" key="12">
    <source>
        <dbReference type="ARBA" id="ARBA00023008"/>
    </source>
</evidence>
<comment type="similarity">
    <text evidence="3">Belongs to the cytochrome c oxidase subunit 2 family.</text>
</comment>
<gene>
    <name evidence="19" type="ORF">J2X09_001188</name>
</gene>
<keyword evidence="10" id="KW-0249">Electron transport</keyword>
<evidence type="ECO:0000256" key="8">
    <source>
        <dbReference type="ARBA" id="ARBA00022723"/>
    </source>
</evidence>
<dbReference type="PROSITE" id="PS50857">
    <property type="entry name" value="COX2_CUA"/>
    <property type="match status" value="1"/>
</dbReference>
<dbReference type="Gene3D" id="1.10.287.90">
    <property type="match status" value="1"/>
</dbReference>
<evidence type="ECO:0000256" key="7">
    <source>
        <dbReference type="ARBA" id="ARBA00022692"/>
    </source>
</evidence>
<dbReference type="InterPro" id="IPR045187">
    <property type="entry name" value="CcO_II"/>
</dbReference>
<comment type="caution">
    <text evidence="19">The sequence shown here is derived from an EMBL/GenBank/DDBJ whole genome shotgun (WGS) entry which is preliminary data.</text>
</comment>
<evidence type="ECO:0000256" key="13">
    <source>
        <dbReference type="ARBA" id="ARBA00023136"/>
    </source>
</evidence>
<proteinExistence type="inferred from homology"/>
<evidence type="ECO:0000256" key="16">
    <source>
        <dbReference type="ARBA" id="ARBA00047816"/>
    </source>
</evidence>
<dbReference type="SUPFAM" id="SSF49503">
    <property type="entry name" value="Cupredoxins"/>
    <property type="match status" value="1"/>
</dbReference>
<dbReference type="NCBIfam" id="TIGR02866">
    <property type="entry name" value="CoxB"/>
    <property type="match status" value="1"/>
</dbReference>
<dbReference type="PANTHER" id="PTHR22888:SF9">
    <property type="entry name" value="CYTOCHROME C OXIDASE SUBUNIT 2"/>
    <property type="match status" value="1"/>
</dbReference>
<dbReference type="InterPro" id="IPR008972">
    <property type="entry name" value="Cupredoxin"/>
</dbReference>
<keyword evidence="11 17" id="KW-1133">Transmembrane helix</keyword>
<evidence type="ECO:0000256" key="4">
    <source>
        <dbReference type="ARBA" id="ARBA00012949"/>
    </source>
</evidence>
<dbReference type="Proteomes" id="UP001265550">
    <property type="component" value="Unassembled WGS sequence"/>
</dbReference>
<keyword evidence="5" id="KW-0813">Transport</keyword>
<feature type="transmembrane region" description="Helical" evidence="17">
    <location>
        <begin position="29"/>
        <end position="52"/>
    </location>
</feature>
<evidence type="ECO:0000256" key="10">
    <source>
        <dbReference type="ARBA" id="ARBA00022982"/>
    </source>
</evidence>
<evidence type="ECO:0000256" key="15">
    <source>
        <dbReference type="ARBA" id="ARBA00031399"/>
    </source>
</evidence>
<dbReference type="PROSITE" id="PS00078">
    <property type="entry name" value="COX2"/>
    <property type="match status" value="1"/>
</dbReference>
<dbReference type="PANTHER" id="PTHR22888">
    <property type="entry name" value="CYTOCHROME C OXIDASE, SUBUNIT II"/>
    <property type="match status" value="1"/>
</dbReference>
<dbReference type="InterPro" id="IPR036257">
    <property type="entry name" value="Cyt_c_oxidase_su2_TM_sf"/>
</dbReference>
<dbReference type="InterPro" id="IPR002429">
    <property type="entry name" value="CcO_II-like_C"/>
</dbReference>
<evidence type="ECO:0000256" key="14">
    <source>
        <dbReference type="ARBA" id="ARBA00024688"/>
    </source>
</evidence>
<dbReference type="CDD" id="cd04213">
    <property type="entry name" value="CuRO_CcO_Caa3_II"/>
    <property type="match status" value="1"/>
</dbReference>
<evidence type="ECO:0000259" key="18">
    <source>
        <dbReference type="PROSITE" id="PS50857"/>
    </source>
</evidence>
<evidence type="ECO:0000256" key="17">
    <source>
        <dbReference type="SAM" id="Phobius"/>
    </source>
</evidence>
<dbReference type="InterPro" id="IPR034236">
    <property type="entry name" value="CuRO_CcO_Caa3_II"/>
</dbReference>
<reference evidence="19 20" key="1">
    <citation type="submission" date="2023-07" db="EMBL/GenBank/DDBJ databases">
        <title>Sorghum-associated microbial communities from plants grown in Nebraska, USA.</title>
        <authorList>
            <person name="Schachtman D."/>
        </authorList>
    </citation>
    <scope>NUCLEOTIDE SEQUENCE [LARGE SCALE GENOMIC DNA]</scope>
    <source>
        <strain evidence="19 20">BE240</strain>
    </source>
</reference>
<comment type="function">
    <text evidence="14">Subunits I and II form the functional core of the enzyme complex. Electrons originating in cytochrome c are transferred via heme a and Cu(A) to the binuclear center formed by heme a3 and Cu(B).</text>
</comment>
<evidence type="ECO:0000256" key="5">
    <source>
        <dbReference type="ARBA" id="ARBA00022448"/>
    </source>
</evidence>
<evidence type="ECO:0000256" key="1">
    <source>
        <dbReference type="ARBA" id="ARBA00004141"/>
    </source>
</evidence>
<keyword evidence="6" id="KW-0679">Respiratory chain</keyword>
<evidence type="ECO:0000256" key="2">
    <source>
        <dbReference type="ARBA" id="ARBA00004418"/>
    </source>
</evidence>
<dbReference type="Gene3D" id="2.60.40.420">
    <property type="entry name" value="Cupredoxins - blue copper proteins"/>
    <property type="match status" value="1"/>
</dbReference>
<feature type="transmembrane region" description="Helical" evidence="17">
    <location>
        <begin position="73"/>
        <end position="93"/>
    </location>
</feature>
<dbReference type="InterPro" id="IPR001505">
    <property type="entry name" value="Copper_CuA"/>
</dbReference>
<comment type="catalytic activity">
    <reaction evidence="16">
        <text>4 Fe(II)-[cytochrome c] + O2 + 8 H(+)(in) = 4 Fe(III)-[cytochrome c] + 2 H2O + 4 H(+)(out)</text>
        <dbReference type="Rhea" id="RHEA:11436"/>
        <dbReference type="Rhea" id="RHEA-COMP:10350"/>
        <dbReference type="Rhea" id="RHEA-COMP:14399"/>
        <dbReference type="ChEBI" id="CHEBI:15377"/>
        <dbReference type="ChEBI" id="CHEBI:15378"/>
        <dbReference type="ChEBI" id="CHEBI:15379"/>
        <dbReference type="ChEBI" id="CHEBI:29033"/>
        <dbReference type="ChEBI" id="CHEBI:29034"/>
        <dbReference type="EC" id="7.1.1.9"/>
    </reaction>
</comment>
<accession>A0ABU1V7L6</accession>
<dbReference type="EC" id="7.1.1.9" evidence="4"/>
<keyword evidence="12" id="KW-0186">Copper</keyword>
<evidence type="ECO:0000313" key="20">
    <source>
        <dbReference type="Proteomes" id="UP001265550"/>
    </source>
</evidence>
<comment type="subcellular location">
    <subcellularLocation>
        <location evidence="1">Membrane</location>
        <topology evidence="1">Multi-pass membrane protein</topology>
    </subcellularLocation>
    <subcellularLocation>
        <location evidence="2">Periplasm</location>
    </subcellularLocation>
</comment>
<evidence type="ECO:0000256" key="11">
    <source>
        <dbReference type="ARBA" id="ARBA00022989"/>
    </source>
</evidence>